<dbReference type="Proteomes" id="UP000824135">
    <property type="component" value="Unassembled WGS sequence"/>
</dbReference>
<gene>
    <name evidence="1" type="ORF">H9728_04570</name>
</gene>
<reference evidence="1" key="2">
    <citation type="submission" date="2021-04" db="EMBL/GenBank/DDBJ databases">
        <authorList>
            <person name="Gilroy R."/>
        </authorList>
    </citation>
    <scope>NUCLEOTIDE SEQUENCE</scope>
    <source>
        <strain evidence="1">CHK199-9574</strain>
    </source>
</reference>
<evidence type="ECO:0000313" key="2">
    <source>
        <dbReference type="Proteomes" id="UP000824135"/>
    </source>
</evidence>
<accession>A0A9D1Z934</accession>
<dbReference type="AlphaFoldDB" id="A0A9D1Z934"/>
<reference evidence="1" key="1">
    <citation type="journal article" date="2021" name="PeerJ">
        <title>Extensive microbial diversity within the chicken gut microbiome revealed by metagenomics and culture.</title>
        <authorList>
            <person name="Gilroy R."/>
            <person name="Ravi A."/>
            <person name="Getino M."/>
            <person name="Pursley I."/>
            <person name="Horton D.L."/>
            <person name="Alikhan N.F."/>
            <person name="Baker D."/>
            <person name="Gharbi K."/>
            <person name="Hall N."/>
            <person name="Watson M."/>
            <person name="Adriaenssens E.M."/>
            <person name="Foster-Nyarko E."/>
            <person name="Jarju S."/>
            <person name="Secka A."/>
            <person name="Antonio M."/>
            <person name="Oren A."/>
            <person name="Chaudhuri R.R."/>
            <person name="La Ragione R."/>
            <person name="Hildebrand F."/>
            <person name="Pallen M.J."/>
        </authorList>
    </citation>
    <scope>NUCLEOTIDE SEQUENCE</scope>
    <source>
        <strain evidence="1">CHK199-9574</strain>
    </source>
</reference>
<name>A0A9D1Z934_9FIRM</name>
<protein>
    <submittedName>
        <fullName evidence="1">Uncharacterized protein</fullName>
    </submittedName>
</protein>
<proteinExistence type="predicted"/>
<sequence length="101" mass="11460">MLSVLLKPKDGFFFYFELTDGRCVSGGGLGEDGLLRSDVPDCYRDLMLRALVSKCMNDFVPEVRARGEWGCDLTRFGFEKRDDLFVSSWDKLKLPHDCAGK</sequence>
<comment type="caution">
    <text evidence="1">The sequence shown here is derived from an EMBL/GenBank/DDBJ whole genome shotgun (WGS) entry which is preliminary data.</text>
</comment>
<evidence type="ECO:0000313" key="1">
    <source>
        <dbReference type="EMBL" id="HIY78297.1"/>
    </source>
</evidence>
<organism evidence="1 2">
    <name type="scientific">Candidatus Borkfalkia excrementavium</name>
    <dbReference type="NCBI Taxonomy" id="2838505"/>
    <lineage>
        <taxon>Bacteria</taxon>
        <taxon>Bacillati</taxon>
        <taxon>Bacillota</taxon>
        <taxon>Clostridia</taxon>
        <taxon>Christensenellales</taxon>
        <taxon>Christensenellaceae</taxon>
        <taxon>Candidatus Borkfalkia</taxon>
    </lineage>
</organism>
<dbReference type="EMBL" id="DXCO01000034">
    <property type="protein sequence ID" value="HIY78297.1"/>
    <property type="molecule type" value="Genomic_DNA"/>
</dbReference>